<protein>
    <recommendedName>
        <fullName evidence="2">SGNH hydrolase-type esterase domain-containing protein</fullName>
    </recommendedName>
</protein>
<dbReference type="AlphaFoldDB" id="A0A6C0D9D9"/>
<proteinExistence type="predicted"/>
<accession>A0A6C0D9D9</accession>
<sequence>MNITLFGTCRLNKINHNNLNNLINYSHSTKEVIQFIQFLKGELIIPYPYNNLCFRTAICNNTYINYDDYFNKLFMETDVFIIEICSNKKYIHNFYLHHLSVDLRFNFTQHTPQDILDNYIIEKQSDEEIENDILEIQKMLYPKKCIIVSHYNSKQNGQVIPARNHLIQLLDTICKKHNIPFINPTTVLNYTQEEVMQDDLGHYTELGLNEIMNYINSYLQMNKIESI</sequence>
<organism evidence="1">
    <name type="scientific">viral metagenome</name>
    <dbReference type="NCBI Taxonomy" id="1070528"/>
    <lineage>
        <taxon>unclassified sequences</taxon>
        <taxon>metagenomes</taxon>
        <taxon>organismal metagenomes</taxon>
    </lineage>
</organism>
<reference evidence="1" key="1">
    <citation type="journal article" date="2020" name="Nature">
        <title>Giant virus diversity and host interactions through global metagenomics.</title>
        <authorList>
            <person name="Schulz F."/>
            <person name="Roux S."/>
            <person name="Paez-Espino D."/>
            <person name="Jungbluth S."/>
            <person name="Walsh D.A."/>
            <person name="Denef V.J."/>
            <person name="McMahon K.D."/>
            <person name="Konstantinidis K.T."/>
            <person name="Eloe-Fadrosh E.A."/>
            <person name="Kyrpides N.C."/>
            <person name="Woyke T."/>
        </authorList>
    </citation>
    <scope>NUCLEOTIDE SEQUENCE</scope>
    <source>
        <strain evidence="1">GVMAG-M-3300023174-130</strain>
    </source>
</reference>
<name>A0A6C0D9D9_9ZZZZ</name>
<dbReference type="EMBL" id="MN739558">
    <property type="protein sequence ID" value="QHT13063.1"/>
    <property type="molecule type" value="Genomic_DNA"/>
</dbReference>
<evidence type="ECO:0008006" key="2">
    <source>
        <dbReference type="Google" id="ProtNLM"/>
    </source>
</evidence>
<dbReference type="SUPFAM" id="SSF52266">
    <property type="entry name" value="SGNH hydrolase"/>
    <property type="match status" value="1"/>
</dbReference>
<evidence type="ECO:0000313" key="1">
    <source>
        <dbReference type="EMBL" id="QHT13063.1"/>
    </source>
</evidence>